<keyword evidence="2" id="KW-0805">Transcription regulation</keyword>
<evidence type="ECO:0000313" key="6">
    <source>
        <dbReference type="EMBL" id="TXS90239.1"/>
    </source>
</evidence>
<dbReference type="InterPro" id="IPR036390">
    <property type="entry name" value="WH_DNA-bd_sf"/>
</dbReference>
<reference evidence="6 7" key="1">
    <citation type="submission" date="2019-08" db="EMBL/GenBank/DDBJ databases">
        <title>Parahaliea maris sp. nov., isolated from the surface seawater.</title>
        <authorList>
            <person name="Liu Y."/>
        </authorList>
    </citation>
    <scope>NUCLEOTIDE SEQUENCE [LARGE SCALE GENOMIC DNA]</scope>
    <source>
        <strain evidence="6 7">HSLHS9</strain>
    </source>
</reference>
<sequence>MLLNFRQLEVFRAIMIAKTVSGAAELLHVSQPGVSRLLKYTEQKLGISLFERHKGRLVPTPEGEELFRELEPIYKRIEDLDFTLQRITRADNLQLQIACTPSLSNYVVPWLMARVKQQMPTARIRLESLPNEEIAEYLSQGRIDFALGFYDPDHPLILAEPSISVGMECVVPVDHPLADKTSVRFADMVDHEMVCFFPETLIGQNIEREFAALDRSPEMSVMVRYADAACAMVEQGLGITVAFEYTAIANRFPGLRAIPIKGSRQRLHFLRHNGISMSSNVRKFYELAKSEIRSLA</sequence>
<organism evidence="6 7">
    <name type="scientific">Parahaliea maris</name>
    <dbReference type="NCBI Taxonomy" id="2716870"/>
    <lineage>
        <taxon>Bacteria</taxon>
        <taxon>Pseudomonadati</taxon>
        <taxon>Pseudomonadota</taxon>
        <taxon>Gammaproteobacteria</taxon>
        <taxon>Cellvibrionales</taxon>
        <taxon>Halieaceae</taxon>
        <taxon>Parahaliea</taxon>
    </lineage>
</organism>
<dbReference type="InterPro" id="IPR000847">
    <property type="entry name" value="LysR_HTH_N"/>
</dbReference>
<dbReference type="PANTHER" id="PTHR30427:SF1">
    <property type="entry name" value="TRANSCRIPTIONAL ACTIVATOR PROTEIN LYSR"/>
    <property type="match status" value="1"/>
</dbReference>
<dbReference type="RefSeq" id="WP_148069954.1">
    <property type="nucleotide sequence ID" value="NZ_VRZA01000008.1"/>
</dbReference>
<dbReference type="EMBL" id="VRZA01000008">
    <property type="protein sequence ID" value="TXS90239.1"/>
    <property type="molecule type" value="Genomic_DNA"/>
</dbReference>
<evidence type="ECO:0000259" key="5">
    <source>
        <dbReference type="PROSITE" id="PS50931"/>
    </source>
</evidence>
<evidence type="ECO:0000256" key="2">
    <source>
        <dbReference type="ARBA" id="ARBA00023015"/>
    </source>
</evidence>
<evidence type="ECO:0000256" key="4">
    <source>
        <dbReference type="ARBA" id="ARBA00023163"/>
    </source>
</evidence>
<dbReference type="PROSITE" id="PS50931">
    <property type="entry name" value="HTH_LYSR"/>
    <property type="match status" value="1"/>
</dbReference>
<dbReference type="InterPro" id="IPR005119">
    <property type="entry name" value="LysR_subst-bd"/>
</dbReference>
<dbReference type="GO" id="GO:0010628">
    <property type="term" value="P:positive regulation of gene expression"/>
    <property type="evidence" value="ECO:0007669"/>
    <property type="project" value="TreeGrafter"/>
</dbReference>
<accession>A0A5C8ZR84</accession>
<keyword evidence="4" id="KW-0804">Transcription</keyword>
<dbReference type="Pfam" id="PF03466">
    <property type="entry name" value="LysR_substrate"/>
    <property type="match status" value="1"/>
</dbReference>
<evidence type="ECO:0000256" key="3">
    <source>
        <dbReference type="ARBA" id="ARBA00023125"/>
    </source>
</evidence>
<feature type="domain" description="HTH lysR-type" evidence="5">
    <location>
        <begin position="3"/>
        <end position="60"/>
    </location>
</feature>
<dbReference type="Gene3D" id="3.40.190.290">
    <property type="match status" value="1"/>
</dbReference>
<dbReference type="Gene3D" id="1.10.10.10">
    <property type="entry name" value="Winged helix-like DNA-binding domain superfamily/Winged helix DNA-binding domain"/>
    <property type="match status" value="1"/>
</dbReference>
<comment type="caution">
    <text evidence="6">The sequence shown here is derived from an EMBL/GenBank/DDBJ whole genome shotgun (WGS) entry which is preliminary data.</text>
</comment>
<dbReference type="Pfam" id="PF00126">
    <property type="entry name" value="HTH_1"/>
    <property type="match status" value="1"/>
</dbReference>
<dbReference type="GO" id="GO:0003700">
    <property type="term" value="F:DNA-binding transcription factor activity"/>
    <property type="evidence" value="ECO:0007669"/>
    <property type="project" value="InterPro"/>
</dbReference>
<evidence type="ECO:0000313" key="7">
    <source>
        <dbReference type="Proteomes" id="UP000321039"/>
    </source>
</evidence>
<dbReference type="SUPFAM" id="SSF46785">
    <property type="entry name" value="Winged helix' DNA-binding domain"/>
    <property type="match status" value="1"/>
</dbReference>
<evidence type="ECO:0000256" key="1">
    <source>
        <dbReference type="ARBA" id="ARBA00009437"/>
    </source>
</evidence>
<protein>
    <submittedName>
        <fullName evidence="6">LysR family transcriptional regulator</fullName>
    </submittedName>
</protein>
<keyword evidence="7" id="KW-1185">Reference proteome</keyword>
<name>A0A5C8ZR84_9GAMM</name>
<gene>
    <name evidence="6" type="ORF">FV139_18435</name>
</gene>
<comment type="similarity">
    <text evidence="1">Belongs to the LysR transcriptional regulatory family.</text>
</comment>
<dbReference type="InterPro" id="IPR036388">
    <property type="entry name" value="WH-like_DNA-bd_sf"/>
</dbReference>
<dbReference type="SUPFAM" id="SSF53850">
    <property type="entry name" value="Periplasmic binding protein-like II"/>
    <property type="match status" value="1"/>
</dbReference>
<keyword evidence="3" id="KW-0238">DNA-binding</keyword>
<proteinExistence type="inferred from homology"/>
<dbReference type="PRINTS" id="PR00039">
    <property type="entry name" value="HTHLYSR"/>
</dbReference>
<dbReference type="AlphaFoldDB" id="A0A5C8ZR84"/>
<dbReference type="Proteomes" id="UP000321039">
    <property type="component" value="Unassembled WGS sequence"/>
</dbReference>
<dbReference type="GO" id="GO:0043565">
    <property type="term" value="F:sequence-specific DNA binding"/>
    <property type="evidence" value="ECO:0007669"/>
    <property type="project" value="TreeGrafter"/>
</dbReference>
<dbReference type="PANTHER" id="PTHR30427">
    <property type="entry name" value="TRANSCRIPTIONAL ACTIVATOR PROTEIN LYSR"/>
    <property type="match status" value="1"/>
</dbReference>